<dbReference type="InterPro" id="IPR028994">
    <property type="entry name" value="Integrin_alpha_N"/>
</dbReference>
<proteinExistence type="predicted"/>
<keyword evidence="1" id="KW-0732">Signal</keyword>
<dbReference type="Proteomes" id="UP001176883">
    <property type="component" value="Unassembled WGS sequence"/>
</dbReference>
<reference evidence="3" key="1">
    <citation type="submission" date="2023-07" db="EMBL/GenBank/DDBJ databases">
        <title>Two novel species in the genus Flavivirga.</title>
        <authorList>
            <person name="Kwon K."/>
        </authorList>
    </citation>
    <scope>NUCLEOTIDE SEQUENCE</scope>
    <source>
        <strain evidence="3">KCTC 52353</strain>
    </source>
</reference>
<dbReference type="PANTHER" id="PTHR16026">
    <property type="entry name" value="CARTILAGE ACIDIC PROTEIN 1"/>
    <property type="match status" value="1"/>
</dbReference>
<dbReference type="SUPFAM" id="SSF69318">
    <property type="entry name" value="Integrin alpha N-terminal domain"/>
    <property type="match status" value="3"/>
</dbReference>
<comment type="caution">
    <text evidence="3">The sequence shown here is derived from an EMBL/GenBank/DDBJ whole genome shotgun (WGS) entry which is preliminary data.</text>
</comment>
<evidence type="ECO:0000259" key="2">
    <source>
        <dbReference type="Pfam" id="PF07593"/>
    </source>
</evidence>
<dbReference type="InterPro" id="IPR027039">
    <property type="entry name" value="Crtac1"/>
</dbReference>
<protein>
    <submittedName>
        <fullName evidence="3">VCBS repeat-containing protein</fullName>
    </submittedName>
</protein>
<dbReference type="PANTHER" id="PTHR16026:SF0">
    <property type="entry name" value="CARTILAGE ACIDIC PROTEIN 1"/>
    <property type="match status" value="1"/>
</dbReference>
<dbReference type="RefSeq" id="WP_303278990.1">
    <property type="nucleotide sequence ID" value="NZ_JAUOEK010000150.1"/>
</dbReference>
<dbReference type="InterPro" id="IPR013517">
    <property type="entry name" value="FG-GAP"/>
</dbReference>
<organism evidence="3 4">
    <name type="scientific">Flavivirga aquimarina</name>
    <dbReference type="NCBI Taxonomy" id="2027862"/>
    <lineage>
        <taxon>Bacteria</taxon>
        <taxon>Pseudomonadati</taxon>
        <taxon>Bacteroidota</taxon>
        <taxon>Flavobacteriia</taxon>
        <taxon>Flavobacteriales</taxon>
        <taxon>Flavobacteriaceae</taxon>
        <taxon>Flavivirga</taxon>
    </lineage>
</organism>
<dbReference type="Gene3D" id="2.130.10.130">
    <property type="entry name" value="Integrin alpha, N-terminal"/>
    <property type="match status" value="4"/>
</dbReference>
<name>A0ABT8WE34_9FLAO</name>
<evidence type="ECO:0000313" key="3">
    <source>
        <dbReference type="EMBL" id="MDO5971289.1"/>
    </source>
</evidence>
<dbReference type="Pfam" id="PF07593">
    <property type="entry name" value="UnbV_ASPIC"/>
    <property type="match status" value="1"/>
</dbReference>
<dbReference type="Pfam" id="PF13517">
    <property type="entry name" value="FG-GAP_3"/>
    <property type="match status" value="5"/>
</dbReference>
<accession>A0ABT8WE34</accession>
<keyword evidence="4" id="KW-1185">Reference proteome</keyword>
<evidence type="ECO:0000313" key="4">
    <source>
        <dbReference type="Proteomes" id="UP001176883"/>
    </source>
</evidence>
<dbReference type="InterPro" id="IPR011519">
    <property type="entry name" value="UnbV_ASPIC"/>
</dbReference>
<evidence type="ECO:0000256" key="1">
    <source>
        <dbReference type="ARBA" id="ARBA00022729"/>
    </source>
</evidence>
<dbReference type="EMBL" id="JAUOEK010000150">
    <property type="protein sequence ID" value="MDO5971289.1"/>
    <property type="molecule type" value="Genomic_DNA"/>
</dbReference>
<gene>
    <name evidence="3" type="ORF">Q4Q35_15885</name>
</gene>
<feature type="domain" description="ASPIC/UnbV" evidence="2">
    <location>
        <begin position="536"/>
        <end position="603"/>
    </location>
</feature>
<sequence length="1112" mass="124977">MMPLNAFYQKPWFYIFSLCLFFGCKEEQAKQEVVVVEKETLFKSLSSKETGIRFNNTIQENPNNFFIVYNYAYNGGGVAIGDINNDGLSDIYFTGNQVENKLYLNKGNFQFEDITSLAGVGGGKGWSNGVVMVDINGDSFLDIYVCKGGWRGTDAERTNLLYINNGDSTFTEQAKEYHIADIGFSMMASFFDMDNDNDLDMYLINRPKRFFLSHDDIRKGKAEQSPLYRDKLYENINGVYKEIGLKSGINQTYAYGLGLSTSDLNNDGFSDIYVANDYFESDYFFENKGNKTFKQNIESITNHVAFYGMGIDVVDFNNDGYEDLVELDMTSSDHVRAKTTMATMNVDAFNRILNEGNHYQYMHNVLQINNGNGFFSEISQFAGIDKTDWSWSCIGSDFDNDGLRDLFVSNGFRRDIFDKDATNEFSKYIESKEKKQRSKSENVDYIVNLFNENKIHNYIYKNDGDLKFSDKVKDWGLETISFSNGAAVGDLDNDGDLDLVVNNINDDAFVYKNNSQKSGNNFLRVKLKGPKNNTLGLGAKITVFTKNSMQYHELKNVRGYLSSTDPIAHFGLSKTKTIDSVKVVWPDKKMSFLSNIKTDTVLTIDYKKSYAVKLNATKYSPIFKDITSTAFSGNKVTHKENSFDDFEAQILLPHKLSTEGPCISVSDINNDGFEDFYIGGAANQSGKLLLQKKNETFVESKQLSFLKDKIFEDVASVFFDANKDGFTDLYVVSGGNEFSENAPEYQDRLYINDGKGYFVKSDNLPKMESSGGCVVPLDYDDDGDLDLFIGGRLVPNRYPVSPKSYLLQNNSGVFANVTSQFAKDLEYAGMVTDATWQDIDGDSKNELVVVGEWMPISVFKIEEGVFKKQNVPTLNKTNGWWNTIEAKDIDLDGDIDFVLGNLGENYKFKASKEKPFYVFASDYDKNGTNDVFLAKDYKDKIVPIRGKECSTEQLPDLSKKFSTYNEFASADIGTILDDKALTSQKHEAYIFQSVFLINNGGVLEIMKLPSQAQYSTVQGIVVDDFNEDGINDVLLAGNKFNVEIETTRADASVGLLLEGIGDFGFKELKSYSSGVFLPFNVKECKAIRLGKSTKGVLIGINNGTIHLLKMSN</sequence>